<proteinExistence type="predicted"/>
<dbReference type="InterPro" id="IPR036322">
    <property type="entry name" value="WD40_repeat_dom_sf"/>
</dbReference>
<dbReference type="Proteomes" id="UP000268321">
    <property type="component" value="Unassembled WGS sequence"/>
</dbReference>
<dbReference type="GO" id="GO:0003676">
    <property type="term" value="F:nucleic acid binding"/>
    <property type="evidence" value="ECO:0007669"/>
    <property type="project" value="InterPro"/>
</dbReference>
<dbReference type="FunFam" id="3.30.420.10:FF:000028">
    <property type="entry name" value="PAN2-PAN3 deadenylation complex catalytic subunit PAN2"/>
    <property type="match status" value="1"/>
</dbReference>
<dbReference type="Pfam" id="PF13423">
    <property type="entry name" value="UCH_1"/>
    <property type="match status" value="1"/>
</dbReference>
<evidence type="ECO:0000256" key="9">
    <source>
        <dbReference type="ARBA" id="ARBA00022839"/>
    </source>
</evidence>
<gene>
    <name evidence="11" type="ORF">METBISCDRAFT_11729</name>
</gene>
<dbReference type="GO" id="GO:0031251">
    <property type="term" value="C:PAN complex"/>
    <property type="evidence" value="ECO:0007669"/>
    <property type="project" value="TreeGrafter"/>
</dbReference>
<keyword evidence="6" id="KW-0540">Nuclease</keyword>
<reference evidence="12" key="1">
    <citation type="journal article" date="2018" name="Nat. Microbiol.">
        <title>Leveraging single-cell genomics to expand the fungal tree of life.</title>
        <authorList>
            <person name="Ahrendt S.R."/>
            <person name="Quandt C.A."/>
            <person name="Ciobanu D."/>
            <person name="Clum A."/>
            <person name="Salamov A."/>
            <person name="Andreopoulos B."/>
            <person name="Cheng J.F."/>
            <person name="Woyke T."/>
            <person name="Pelin A."/>
            <person name="Henrissat B."/>
            <person name="Reynolds N.K."/>
            <person name="Benny G.L."/>
            <person name="Smith M.E."/>
            <person name="James T.Y."/>
            <person name="Grigoriev I.V."/>
        </authorList>
    </citation>
    <scope>NUCLEOTIDE SEQUENCE [LARGE SCALE GENOMIC DNA]</scope>
    <source>
        <strain evidence="12">Baker2002</strain>
    </source>
</reference>
<dbReference type="Pfam" id="PF00929">
    <property type="entry name" value="RNase_T"/>
    <property type="match status" value="1"/>
</dbReference>
<dbReference type="SUPFAM" id="SSF54001">
    <property type="entry name" value="Cysteine proteinases"/>
    <property type="match status" value="1"/>
</dbReference>
<dbReference type="GO" id="GO:0006397">
    <property type="term" value="P:mRNA processing"/>
    <property type="evidence" value="ECO:0007669"/>
    <property type="project" value="UniProtKB-KW"/>
</dbReference>
<dbReference type="GO" id="GO:0000932">
    <property type="term" value="C:P-body"/>
    <property type="evidence" value="ECO:0007669"/>
    <property type="project" value="TreeGrafter"/>
</dbReference>
<evidence type="ECO:0000256" key="6">
    <source>
        <dbReference type="ARBA" id="ARBA00022722"/>
    </source>
</evidence>
<dbReference type="InterPro" id="IPR012337">
    <property type="entry name" value="RNaseH-like_sf"/>
</dbReference>
<dbReference type="GO" id="GO:0000289">
    <property type="term" value="P:nuclear-transcribed mRNA poly(A) tail shortening"/>
    <property type="evidence" value="ECO:0007669"/>
    <property type="project" value="TreeGrafter"/>
</dbReference>
<evidence type="ECO:0000313" key="11">
    <source>
        <dbReference type="EMBL" id="RKP32635.1"/>
    </source>
</evidence>
<keyword evidence="4" id="KW-0853">WD repeat</keyword>
<organism evidence="11 12">
    <name type="scientific">Metschnikowia bicuspidata</name>
    <dbReference type="NCBI Taxonomy" id="27322"/>
    <lineage>
        <taxon>Eukaryota</taxon>
        <taxon>Fungi</taxon>
        <taxon>Dikarya</taxon>
        <taxon>Ascomycota</taxon>
        <taxon>Saccharomycotina</taxon>
        <taxon>Pichiomycetes</taxon>
        <taxon>Metschnikowiaceae</taxon>
        <taxon>Metschnikowia</taxon>
    </lineage>
</organism>
<keyword evidence="8" id="KW-0378">Hydrolase</keyword>
<dbReference type="OrthoDB" id="16516at2759"/>
<evidence type="ECO:0000256" key="1">
    <source>
        <dbReference type="ARBA" id="ARBA00001663"/>
    </source>
</evidence>
<evidence type="ECO:0000256" key="3">
    <source>
        <dbReference type="ARBA" id="ARBA00022490"/>
    </source>
</evidence>
<dbReference type="AlphaFoldDB" id="A0A4P9ZHY9"/>
<keyword evidence="9" id="KW-0269">Exonuclease</keyword>
<feature type="domain" description="Exonuclease" evidence="10">
    <location>
        <begin position="961"/>
        <end position="1146"/>
    </location>
</feature>
<dbReference type="SUPFAM" id="SSF53098">
    <property type="entry name" value="Ribonuclease H-like"/>
    <property type="match status" value="1"/>
</dbReference>
<accession>A0A4P9ZHY9</accession>
<dbReference type="SMART" id="SM00479">
    <property type="entry name" value="EXOIII"/>
    <property type="match status" value="1"/>
</dbReference>
<comment type="catalytic activity">
    <reaction evidence="1">
        <text>Exonucleolytic cleavage of poly(A) to 5'-AMP.</text>
        <dbReference type="EC" id="3.1.13.4"/>
    </reaction>
</comment>
<dbReference type="InterPro" id="IPR050785">
    <property type="entry name" value="PAN2-PAN3_catalytic_subunit"/>
</dbReference>
<evidence type="ECO:0000313" key="12">
    <source>
        <dbReference type="Proteomes" id="UP000268321"/>
    </source>
</evidence>
<dbReference type="InterPro" id="IPR028881">
    <property type="entry name" value="PAN2_UCH_dom"/>
</dbReference>
<dbReference type="Gene3D" id="3.90.70.10">
    <property type="entry name" value="Cysteine proteinases"/>
    <property type="match status" value="1"/>
</dbReference>
<sequence length="1176" mass="130135">MDGWTEVSRVPATAGTGPAHYETALISALLFDSVSNLVWCGDSHGYTASLTPPLDDSPPFQQNHLPLYRYTKFRGLSSSSPVIKITSHQRGVLSLLNSSICFNSRCGVSHAVITKKTFEKAPAAHENAANPLEALTCMYLAHAASSDLIVGGHHSLFKVDLNKPSSYAPYAHDGGISFMNYSFKLLTLGRSSGALELFDTESNCSVKVFLSSNGLLSDIDVQGNYVATCGCSVRPKRFGTATAPVEYVADPLINLYDLRTMRALAPLPFPAGASFVRFHPKLPNVLVGALASGQIQFINMFDQLHVNLYQADLTSAIEPGSLAAPTASYLSNLELSESGEYMCFSDDHKNMHIWSINPAANLSFVNYGAALDRPSVVAEAVSLDVRVSLDDPMPLNAIGMPFYKEILASLFPAGMVFTKELAKVPRRVFPAPKNPVMRTPAFQPYNRAKMGPRNVIAEYDVLYASHASQRTKTGKTIKVPRFISERDVTASPAQLPRSRLAETDATAGEDTVFQITGSGTRPPPCYERLEIRYSRFGVDDFDFDYYNRSSGTLAGLENHLDNSYVNSLLQVYRFTPVLYNTVTHSLLNEYLPNDQQTVHRHAHGSSVLNELAYLFDMMHNAGSRNVSVTNFSAVLNESSVARAHELLNTDDGRTLNGARLLRLLVTFNKFLVESVVSDFQTQFDVDVQDLTATHYRLEFTSPSGDLLSTQVGSLATLDLVTPPRHVLNRVGTGNASQRAHAGSLKKNITLVTYLNYSLNQLRVLPAPGASSVPVEVKQSLLKVGPILLINLPWADAEYEMIKGCKSWLVREFYAAKTADGGVVFKPVVAHAIQHAAKYELQGFVCEVLVGPASTSGHHNLVSFVRVGDQWFLFNDFLVMPMPEKEVFDLAPAWKMPLVLVFVNVDDPRNRRFSCFDRVLFLAMPGLNDSILYRDHFACGIRRGLRQEYELLTRQEAPQHGSLVAIDAEFVSLRPAVIELSYTGAKTLVRPAQLLLARISALRGDRGPKNGVAFIDDYIVHTGPIHDYLTTFSGIEDGDLDPARSNKTLVTLQTAYRRLWLLSNMGCVFVGHGLKNDFRCINLQVPKTQIRDTAEFYYLMEHRRKLSLKFLAFCVLGRAVQTHNHDSIEDAHTALLLYEKYMELQVSGDFELTLQRIYSEGQQLRFRAPEPAVTNAG</sequence>
<dbReference type="EMBL" id="ML004430">
    <property type="protein sequence ID" value="RKP32635.1"/>
    <property type="molecule type" value="Genomic_DNA"/>
</dbReference>
<keyword evidence="3" id="KW-0963">Cytoplasm</keyword>
<evidence type="ECO:0000256" key="5">
    <source>
        <dbReference type="ARBA" id="ARBA00022664"/>
    </source>
</evidence>
<dbReference type="InterPro" id="IPR015943">
    <property type="entry name" value="WD40/YVTN_repeat-like_dom_sf"/>
</dbReference>
<dbReference type="Gene3D" id="2.130.10.10">
    <property type="entry name" value="YVTN repeat-like/Quinoprotein amine dehydrogenase"/>
    <property type="match status" value="1"/>
</dbReference>
<evidence type="ECO:0000256" key="2">
    <source>
        <dbReference type="ARBA" id="ARBA00004496"/>
    </source>
</evidence>
<dbReference type="PANTHER" id="PTHR15728:SF0">
    <property type="entry name" value="PAN2-PAN3 DEADENYLATION COMPLEX CATALYTIC SUBUNIT PAN2"/>
    <property type="match status" value="1"/>
</dbReference>
<dbReference type="InterPro" id="IPR048841">
    <property type="entry name" value="PAN2_N"/>
</dbReference>
<dbReference type="GO" id="GO:0004535">
    <property type="term" value="F:poly(A)-specific ribonuclease activity"/>
    <property type="evidence" value="ECO:0007669"/>
    <property type="project" value="UniProtKB-EC"/>
</dbReference>
<dbReference type="InterPro" id="IPR038765">
    <property type="entry name" value="Papain-like_cys_pep_sf"/>
</dbReference>
<evidence type="ECO:0000256" key="4">
    <source>
        <dbReference type="ARBA" id="ARBA00022574"/>
    </source>
</evidence>
<dbReference type="Pfam" id="PF20770">
    <property type="entry name" value="PAN2_N"/>
    <property type="match status" value="1"/>
</dbReference>
<protein>
    <recommendedName>
        <fullName evidence="10">Exonuclease domain-containing protein</fullName>
    </recommendedName>
</protein>
<dbReference type="SUPFAM" id="SSF50978">
    <property type="entry name" value="WD40 repeat-like"/>
    <property type="match status" value="1"/>
</dbReference>
<evidence type="ECO:0000256" key="7">
    <source>
        <dbReference type="ARBA" id="ARBA00022723"/>
    </source>
</evidence>
<dbReference type="Gene3D" id="3.30.420.10">
    <property type="entry name" value="Ribonuclease H-like superfamily/Ribonuclease H"/>
    <property type="match status" value="1"/>
</dbReference>
<keyword evidence="5" id="KW-0507">mRNA processing</keyword>
<keyword evidence="12" id="KW-1185">Reference proteome</keyword>
<dbReference type="InterPro" id="IPR013520">
    <property type="entry name" value="Ribonucl_H"/>
</dbReference>
<name>A0A4P9ZHY9_9ASCO</name>
<dbReference type="InterPro" id="IPR036397">
    <property type="entry name" value="RNaseH_sf"/>
</dbReference>
<keyword evidence="7" id="KW-0479">Metal-binding</keyword>
<dbReference type="PANTHER" id="PTHR15728">
    <property type="entry name" value="DEADENYLATION COMPLEX CATALYTIC SUBUNIT PAN2"/>
    <property type="match status" value="1"/>
</dbReference>
<dbReference type="CDD" id="cd06143">
    <property type="entry name" value="PAN2_exo"/>
    <property type="match status" value="1"/>
</dbReference>
<evidence type="ECO:0000256" key="8">
    <source>
        <dbReference type="ARBA" id="ARBA00022801"/>
    </source>
</evidence>
<comment type="subcellular location">
    <subcellularLocation>
        <location evidence="2">Cytoplasm</location>
    </subcellularLocation>
</comment>
<evidence type="ECO:0000259" key="10">
    <source>
        <dbReference type="SMART" id="SM00479"/>
    </source>
</evidence>
<dbReference type="GO" id="GO:0046872">
    <property type="term" value="F:metal ion binding"/>
    <property type="evidence" value="ECO:0007669"/>
    <property type="project" value="UniProtKB-KW"/>
</dbReference>